<dbReference type="Proteomes" id="UP000287336">
    <property type="component" value="Unassembled WGS sequence"/>
</dbReference>
<dbReference type="GO" id="GO:0019825">
    <property type="term" value="F:oxygen binding"/>
    <property type="evidence" value="ECO:0007669"/>
    <property type="project" value="InterPro"/>
</dbReference>
<organism evidence="6 7">
    <name type="scientific">Vreelandella andesensis</name>
    <dbReference type="NCBI Taxonomy" id="447567"/>
    <lineage>
        <taxon>Bacteria</taxon>
        <taxon>Pseudomonadati</taxon>
        <taxon>Pseudomonadota</taxon>
        <taxon>Gammaproteobacteria</taxon>
        <taxon>Oceanospirillales</taxon>
        <taxon>Halomonadaceae</taxon>
        <taxon>Vreelandella</taxon>
    </lineage>
</organism>
<evidence type="ECO:0000313" key="7">
    <source>
        <dbReference type="Proteomes" id="UP000287336"/>
    </source>
</evidence>
<dbReference type="RefSeq" id="WP_126948412.1">
    <property type="nucleotide sequence ID" value="NZ_RZHG01000023.1"/>
</dbReference>
<keyword evidence="2 5" id="KW-0349">Heme</keyword>
<dbReference type="AlphaFoldDB" id="A0A3S0W1D2"/>
<keyword evidence="7" id="KW-1185">Reference proteome</keyword>
<evidence type="ECO:0000256" key="4">
    <source>
        <dbReference type="ARBA" id="ARBA00023004"/>
    </source>
</evidence>
<name>A0A3S0W1D2_9GAMM</name>
<feature type="binding site" description="distal binding residue" evidence="5">
    <location>
        <position position="103"/>
    </location>
    <ligand>
        <name>heme</name>
        <dbReference type="ChEBI" id="CHEBI:30413"/>
    </ligand>
    <ligandPart>
        <name>Fe</name>
        <dbReference type="ChEBI" id="CHEBI:18248"/>
    </ligandPart>
</feature>
<evidence type="ECO:0000313" key="6">
    <source>
        <dbReference type="EMBL" id="RUR28922.1"/>
    </source>
</evidence>
<accession>A0A3S0W1D2</accession>
<dbReference type="CDD" id="cd00454">
    <property type="entry name" value="TrHb1_N"/>
    <property type="match status" value="1"/>
</dbReference>
<sequence length="152" mass="16940">MSLLSIASRRIIFTFLLLSTLLMQGCAQHNSGATLSLYERIGGQPAIEAIVENLLYRIAEDEEVVGYFANTNIDLFAESFATQLCDISDGPCRYDGPPMDRAHQTMGITDAHFNRVVAYLDIAMRHEGVSLSARNDLLGRLAPLYEDVMRLR</sequence>
<keyword evidence="4 5" id="KW-0408">Iron</keyword>
<dbReference type="Gene3D" id="1.10.490.10">
    <property type="entry name" value="Globins"/>
    <property type="match status" value="1"/>
</dbReference>
<evidence type="ECO:0000256" key="5">
    <source>
        <dbReference type="PIRSR" id="PIRSR601486-1"/>
    </source>
</evidence>
<dbReference type="GO" id="GO:0020037">
    <property type="term" value="F:heme binding"/>
    <property type="evidence" value="ECO:0007669"/>
    <property type="project" value="InterPro"/>
</dbReference>
<dbReference type="GO" id="GO:0046872">
    <property type="term" value="F:metal ion binding"/>
    <property type="evidence" value="ECO:0007669"/>
    <property type="project" value="UniProtKB-KW"/>
</dbReference>
<evidence type="ECO:0000256" key="1">
    <source>
        <dbReference type="ARBA" id="ARBA00022448"/>
    </source>
</evidence>
<dbReference type="EMBL" id="RZHG01000023">
    <property type="protein sequence ID" value="RUR28922.1"/>
    <property type="molecule type" value="Genomic_DNA"/>
</dbReference>
<dbReference type="InterPro" id="IPR009050">
    <property type="entry name" value="Globin-like_sf"/>
</dbReference>
<dbReference type="InterPro" id="IPR001486">
    <property type="entry name" value="Hemoglobin_trunc"/>
</dbReference>
<dbReference type="Pfam" id="PF01152">
    <property type="entry name" value="Bac_globin"/>
    <property type="match status" value="1"/>
</dbReference>
<comment type="caution">
    <text evidence="6">The sequence shown here is derived from an EMBL/GenBank/DDBJ whole genome shotgun (WGS) entry which is preliminary data.</text>
</comment>
<reference evidence="6 7" key="1">
    <citation type="submission" date="2018-12" db="EMBL/GenBank/DDBJ databases">
        <title>three novel Halomonas strain isolated from plants.</title>
        <authorList>
            <person name="Sun C."/>
        </authorList>
    </citation>
    <scope>NUCLEOTIDE SEQUENCE [LARGE SCALE GENOMIC DNA]</scope>
    <source>
        <strain evidence="6 7">DSM 19434</strain>
    </source>
</reference>
<keyword evidence="3 5" id="KW-0479">Metal-binding</keyword>
<protein>
    <submittedName>
        <fullName evidence="6">Group 1 truncated hemoglobin</fullName>
    </submittedName>
</protein>
<gene>
    <name evidence="6" type="ORF">ELY33_13365</name>
</gene>
<dbReference type="SUPFAM" id="SSF46458">
    <property type="entry name" value="Globin-like"/>
    <property type="match status" value="1"/>
</dbReference>
<dbReference type="InterPro" id="IPR012292">
    <property type="entry name" value="Globin/Proto"/>
</dbReference>
<evidence type="ECO:0000256" key="3">
    <source>
        <dbReference type="ARBA" id="ARBA00022723"/>
    </source>
</evidence>
<dbReference type="OrthoDB" id="9795814at2"/>
<proteinExistence type="predicted"/>
<keyword evidence="1" id="KW-0813">Transport</keyword>
<evidence type="ECO:0000256" key="2">
    <source>
        <dbReference type="ARBA" id="ARBA00022617"/>
    </source>
</evidence>